<organism evidence="5 6">
    <name type="scientific">Gordonia insulae</name>
    <dbReference type="NCBI Taxonomy" id="2420509"/>
    <lineage>
        <taxon>Bacteria</taxon>
        <taxon>Bacillati</taxon>
        <taxon>Actinomycetota</taxon>
        <taxon>Actinomycetes</taxon>
        <taxon>Mycobacteriales</taxon>
        <taxon>Gordoniaceae</taxon>
        <taxon>Gordonia</taxon>
    </lineage>
</organism>
<evidence type="ECO:0000313" key="5">
    <source>
        <dbReference type="EMBL" id="AZG46635.1"/>
    </source>
</evidence>
<keyword evidence="3" id="KW-0804">Transcription</keyword>
<keyword evidence="6" id="KW-1185">Reference proteome</keyword>
<dbReference type="PRINTS" id="PR00038">
    <property type="entry name" value="HTHLUXR"/>
</dbReference>
<dbReference type="GO" id="GO:0003677">
    <property type="term" value="F:DNA binding"/>
    <property type="evidence" value="ECO:0007669"/>
    <property type="project" value="UniProtKB-KW"/>
</dbReference>
<evidence type="ECO:0000259" key="4">
    <source>
        <dbReference type="PROSITE" id="PS50043"/>
    </source>
</evidence>
<keyword evidence="2" id="KW-0238">DNA-binding</keyword>
<protein>
    <submittedName>
        <fullName evidence="5">CsgBAC operon transcriptional regulatory protein</fullName>
    </submittedName>
</protein>
<evidence type="ECO:0000256" key="1">
    <source>
        <dbReference type="ARBA" id="ARBA00023015"/>
    </source>
</evidence>
<dbReference type="Proteomes" id="UP000271469">
    <property type="component" value="Chromosome"/>
</dbReference>
<dbReference type="CDD" id="cd06170">
    <property type="entry name" value="LuxR_C_like"/>
    <property type="match status" value="1"/>
</dbReference>
<evidence type="ECO:0000313" key="6">
    <source>
        <dbReference type="Proteomes" id="UP000271469"/>
    </source>
</evidence>
<evidence type="ECO:0000256" key="2">
    <source>
        <dbReference type="ARBA" id="ARBA00023125"/>
    </source>
</evidence>
<dbReference type="SMART" id="SM00421">
    <property type="entry name" value="HTH_LUXR"/>
    <property type="match status" value="1"/>
</dbReference>
<keyword evidence="1" id="KW-0805">Transcription regulation</keyword>
<dbReference type="InterPro" id="IPR036388">
    <property type="entry name" value="WH-like_DNA-bd_sf"/>
</dbReference>
<dbReference type="AlphaFoldDB" id="A0A3G8JPM7"/>
<name>A0A3G8JPM7_9ACTN</name>
<dbReference type="InterPro" id="IPR016032">
    <property type="entry name" value="Sig_transdc_resp-reg_C-effctor"/>
</dbReference>
<reference evidence="5 6" key="1">
    <citation type="submission" date="2018-11" db="EMBL/GenBank/DDBJ databases">
        <title>Gordonia insulae sp. nov., isolated from an island soil.</title>
        <authorList>
            <person name="Kim Y.S."/>
            <person name="Kim S.B."/>
        </authorList>
    </citation>
    <scope>NUCLEOTIDE SEQUENCE [LARGE SCALE GENOMIC DNA]</scope>
    <source>
        <strain evidence="5 6">MMS17-SY073</strain>
    </source>
</reference>
<dbReference type="EMBL" id="CP033972">
    <property type="protein sequence ID" value="AZG46635.1"/>
    <property type="molecule type" value="Genomic_DNA"/>
</dbReference>
<dbReference type="KEGG" id="gom:D7316_03236"/>
<dbReference type="SUPFAM" id="SSF46894">
    <property type="entry name" value="C-terminal effector domain of the bipartite response regulators"/>
    <property type="match status" value="1"/>
</dbReference>
<proteinExistence type="predicted"/>
<dbReference type="Gene3D" id="1.10.10.10">
    <property type="entry name" value="Winged helix-like DNA-binding domain superfamily/Winged helix DNA-binding domain"/>
    <property type="match status" value="1"/>
</dbReference>
<dbReference type="Pfam" id="PF00196">
    <property type="entry name" value="GerE"/>
    <property type="match status" value="1"/>
</dbReference>
<evidence type="ECO:0000256" key="3">
    <source>
        <dbReference type="ARBA" id="ARBA00023163"/>
    </source>
</evidence>
<dbReference type="InterPro" id="IPR000792">
    <property type="entry name" value="Tscrpt_reg_LuxR_C"/>
</dbReference>
<dbReference type="PANTHER" id="PTHR44688">
    <property type="entry name" value="DNA-BINDING TRANSCRIPTIONAL ACTIVATOR DEVR_DOSR"/>
    <property type="match status" value="1"/>
</dbReference>
<accession>A0A3G8JPM7</accession>
<dbReference type="GO" id="GO:0006355">
    <property type="term" value="P:regulation of DNA-templated transcription"/>
    <property type="evidence" value="ECO:0007669"/>
    <property type="project" value="InterPro"/>
</dbReference>
<feature type="domain" description="HTH luxR-type" evidence="4">
    <location>
        <begin position="183"/>
        <end position="245"/>
    </location>
</feature>
<sequence>MIPDRNKRERVEAALVSVMDASDHDSLAQVFCQAMAAITGSESVALAEIDDVTIHELARVERPGAPSLLSNDRLTVGLAPRASTSVTWHQAAGANTPGQGTVTIVDLPSDGTRTVVFIDGQVDQDDRESVLLLVDIAGATAERIAGAERLRDQDNRFRSLSERIKALGNNDPEDIHDDRAAEFASTAALLTERERDILEDLLRGASNAAIAETHTLSIETVKTHVKHILRKMGANNRAELIARSG</sequence>
<dbReference type="PROSITE" id="PS50043">
    <property type="entry name" value="HTH_LUXR_2"/>
    <property type="match status" value="1"/>
</dbReference>
<dbReference type="PANTHER" id="PTHR44688:SF16">
    <property type="entry name" value="DNA-BINDING TRANSCRIPTIONAL ACTIVATOR DEVR_DOSR"/>
    <property type="match status" value="1"/>
</dbReference>
<gene>
    <name evidence="5" type="primary">csgD</name>
    <name evidence="5" type="ORF">D7316_03236</name>
</gene>